<evidence type="ECO:0000313" key="1">
    <source>
        <dbReference type="EMBL" id="KOX70560.1"/>
    </source>
</evidence>
<sequence>MKIQEESIARGLRTLGKRQGDEGLIGSKCKEHRQMKDSRSIISNQRFPSSLNWLLSEIRFRLEYSLRFQTRLFNLLHSALSINEASNKKERCLKRSNAMKNNEDDSMVEIPLCSREMTLKLENQ</sequence>
<proteinExistence type="predicted"/>
<dbReference type="AlphaFoldDB" id="A0A0M8ZT27"/>
<accession>A0A0M8ZT27</accession>
<dbReference type="EMBL" id="KQ435859">
    <property type="protein sequence ID" value="KOX70560.1"/>
    <property type="molecule type" value="Genomic_DNA"/>
</dbReference>
<organism evidence="1 2">
    <name type="scientific">Melipona quadrifasciata</name>
    <dbReference type="NCBI Taxonomy" id="166423"/>
    <lineage>
        <taxon>Eukaryota</taxon>
        <taxon>Metazoa</taxon>
        <taxon>Ecdysozoa</taxon>
        <taxon>Arthropoda</taxon>
        <taxon>Hexapoda</taxon>
        <taxon>Insecta</taxon>
        <taxon>Pterygota</taxon>
        <taxon>Neoptera</taxon>
        <taxon>Endopterygota</taxon>
        <taxon>Hymenoptera</taxon>
        <taxon>Apocrita</taxon>
        <taxon>Aculeata</taxon>
        <taxon>Apoidea</taxon>
        <taxon>Anthophila</taxon>
        <taxon>Apidae</taxon>
        <taxon>Melipona</taxon>
    </lineage>
</organism>
<keyword evidence="2" id="KW-1185">Reference proteome</keyword>
<protein>
    <submittedName>
        <fullName evidence="1">Uncharacterized protein</fullName>
    </submittedName>
</protein>
<name>A0A0M8ZT27_9HYME</name>
<evidence type="ECO:0000313" key="2">
    <source>
        <dbReference type="Proteomes" id="UP000053105"/>
    </source>
</evidence>
<dbReference type="Proteomes" id="UP000053105">
    <property type="component" value="Unassembled WGS sequence"/>
</dbReference>
<reference evidence="1 2" key="1">
    <citation type="submission" date="2015-07" db="EMBL/GenBank/DDBJ databases">
        <title>The genome of Melipona quadrifasciata.</title>
        <authorList>
            <person name="Pan H."/>
            <person name="Kapheim K."/>
        </authorList>
    </citation>
    <scope>NUCLEOTIDE SEQUENCE [LARGE SCALE GENOMIC DNA]</scope>
    <source>
        <strain evidence="1">0111107301</strain>
        <tissue evidence="1">Whole body</tissue>
    </source>
</reference>
<gene>
    <name evidence="1" type="ORF">WN51_02616</name>
</gene>